<evidence type="ECO:0000259" key="1">
    <source>
        <dbReference type="Pfam" id="PF13456"/>
    </source>
</evidence>
<name>A0ABR2QAY9_9ROSI</name>
<evidence type="ECO:0000313" key="2">
    <source>
        <dbReference type="EMBL" id="KAK8997818.1"/>
    </source>
</evidence>
<sequence length="99" mass="11190">MATTNNWSNVVIEGDSISIFKRLRSDAGDYSTIVAHLVVARDHLHHNPSLTVRYVGRDVNRVVHNLGYWVHSCSGHFTFDLDVSKCIETLVIDDVIYCC</sequence>
<reference evidence="2 3" key="1">
    <citation type="journal article" date="2024" name="G3 (Bethesda)">
        <title>Genome assembly of Hibiscus sabdariffa L. provides insights into metabolisms of medicinal natural products.</title>
        <authorList>
            <person name="Kim T."/>
        </authorList>
    </citation>
    <scope>NUCLEOTIDE SEQUENCE [LARGE SCALE GENOMIC DNA]</scope>
    <source>
        <strain evidence="2">TK-2024</strain>
        <tissue evidence="2">Old leaves</tissue>
    </source>
</reference>
<dbReference type="Pfam" id="PF13456">
    <property type="entry name" value="RVT_3"/>
    <property type="match status" value="1"/>
</dbReference>
<keyword evidence="3" id="KW-1185">Reference proteome</keyword>
<gene>
    <name evidence="2" type="ORF">V6N11_012355</name>
</gene>
<accession>A0ABR2QAY9</accession>
<dbReference type="InterPro" id="IPR002156">
    <property type="entry name" value="RNaseH_domain"/>
</dbReference>
<feature type="domain" description="RNase H type-1" evidence="1">
    <location>
        <begin position="2"/>
        <end position="66"/>
    </location>
</feature>
<protein>
    <recommendedName>
        <fullName evidence="1">RNase H type-1 domain-containing protein</fullName>
    </recommendedName>
</protein>
<dbReference type="Proteomes" id="UP001396334">
    <property type="component" value="Unassembled WGS sequence"/>
</dbReference>
<comment type="caution">
    <text evidence="2">The sequence shown here is derived from an EMBL/GenBank/DDBJ whole genome shotgun (WGS) entry which is preliminary data.</text>
</comment>
<evidence type="ECO:0000313" key="3">
    <source>
        <dbReference type="Proteomes" id="UP001396334"/>
    </source>
</evidence>
<organism evidence="2 3">
    <name type="scientific">Hibiscus sabdariffa</name>
    <name type="common">roselle</name>
    <dbReference type="NCBI Taxonomy" id="183260"/>
    <lineage>
        <taxon>Eukaryota</taxon>
        <taxon>Viridiplantae</taxon>
        <taxon>Streptophyta</taxon>
        <taxon>Embryophyta</taxon>
        <taxon>Tracheophyta</taxon>
        <taxon>Spermatophyta</taxon>
        <taxon>Magnoliopsida</taxon>
        <taxon>eudicotyledons</taxon>
        <taxon>Gunneridae</taxon>
        <taxon>Pentapetalae</taxon>
        <taxon>rosids</taxon>
        <taxon>malvids</taxon>
        <taxon>Malvales</taxon>
        <taxon>Malvaceae</taxon>
        <taxon>Malvoideae</taxon>
        <taxon>Hibiscus</taxon>
    </lineage>
</organism>
<dbReference type="EMBL" id="JBBPBN010000042">
    <property type="protein sequence ID" value="KAK8997818.1"/>
    <property type="molecule type" value="Genomic_DNA"/>
</dbReference>
<proteinExistence type="predicted"/>